<dbReference type="Pfam" id="PF01564">
    <property type="entry name" value="Spermine_synth"/>
    <property type="match status" value="1"/>
</dbReference>
<dbReference type="SUPFAM" id="SSF53335">
    <property type="entry name" value="S-adenosyl-L-methionine-dependent methyltransferases"/>
    <property type="match status" value="1"/>
</dbReference>
<dbReference type="NCBIfam" id="NF037959">
    <property type="entry name" value="MFS_SpdSyn"/>
    <property type="match status" value="1"/>
</dbReference>
<dbReference type="RefSeq" id="WP_186862189.1">
    <property type="nucleotide sequence ID" value="NZ_JACOGC010000002.1"/>
</dbReference>
<comment type="caution">
    <text evidence="6">The sequence shown here is derived from an EMBL/GenBank/DDBJ whole genome shotgun (WGS) entry which is preliminary data.</text>
</comment>
<accession>A0ABR6YKY0</accession>
<proteinExistence type="inferred from homology"/>
<dbReference type="InterPro" id="IPR029063">
    <property type="entry name" value="SAM-dependent_MTases_sf"/>
</dbReference>
<feature type="domain" description="PABS" evidence="5">
    <location>
        <begin position="80"/>
        <end position="239"/>
    </location>
</feature>
<dbReference type="Gene3D" id="3.40.50.150">
    <property type="entry name" value="Vaccinia Virus protein VP39"/>
    <property type="match status" value="1"/>
</dbReference>
<sequence>MPTRRQSLSSLFLNKPSPQEKMHLQELEKLSVVHQGRPFLFDDGDLRMMYLTPHCMQSAMSRSEPGRLLCAYSRMMMGFLLFHPAPRHIILIGLGGGSLVKYCYHHFPACRITALEISADVIAMRDQFNLPPDGDRLTVIHTDAALWLRDHQENADVIFLDAYSEQGPVPALNSTEFYADCQRCLSPDGVLVANIWGKPSAVAPMLYRLHRQFEQPVRWIRSEDSYNLLVFVSRHTISDDMLLQHLELCQEKFPELPLQQMLATFHLIQHHTDPDNLMPIIMSLRSVLVHDVKVPHTYAEWKASIQAMGQAAAADRNRLK</sequence>
<evidence type="ECO:0000259" key="5">
    <source>
        <dbReference type="PROSITE" id="PS51006"/>
    </source>
</evidence>
<evidence type="ECO:0000256" key="4">
    <source>
        <dbReference type="PROSITE-ProRule" id="PRU00354"/>
    </source>
</evidence>
<name>A0ABR6YKY0_9BURK</name>
<dbReference type="PROSITE" id="PS51006">
    <property type="entry name" value="PABS_2"/>
    <property type="match status" value="1"/>
</dbReference>
<evidence type="ECO:0000313" key="6">
    <source>
        <dbReference type="EMBL" id="MBC3884567.1"/>
    </source>
</evidence>
<evidence type="ECO:0000313" key="7">
    <source>
        <dbReference type="Proteomes" id="UP000613113"/>
    </source>
</evidence>
<feature type="active site" description="Proton acceptor" evidence="4">
    <location>
        <position position="161"/>
    </location>
</feature>
<dbReference type="PANTHER" id="PTHR43317:SF1">
    <property type="entry name" value="THERMOSPERMINE SYNTHASE ACAULIS5"/>
    <property type="match status" value="1"/>
</dbReference>
<keyword evidence="3 4" id="KW-0620">Polyamine biosynthesis</keyword>
<keyword evidence="7" id="KW-1185">Reference proteome</keyword>
<dbReference type="Proteomes" id="UP000613113">
    <property type="component" value="Unassembled WGS sequence"/>
</dbReference>
<dbReference type="PANTHER" id="PTHR43317">
    <property type="entry name" value="THERMOSPERMINE SYNTHASE ACAULIS5"/>
    <property type="match status" value="1"/>
</dbReference>
<organism evidence="6 7">
    <name type="scientific">Undibacterium griseum</name>
    <dbReference type="NCBI Taxonomy" id="2762295"/>
    <lineage>
        <taxon>Bacteria</taxon>
        <taxon>Pseudomonadati</taxon>
        <taxon>Pseudomonadota</taxon>
        <taxon>Betaproteobacteria</taxon>
        <taxon>Burkholderiales</taxon>
        <taxon>Oxalobacteraceae</taxon>
        <taxon>Undibacterium</taxon>
    </lineage>
</organism>
<reference evidence="6 7" key="1">
    <citation type="submission" date="2020-08" db="EMBL/GenBank/DDBJ databases">
        <title>Novel species isolated from subtropical streams in China.</title>
        <authorList>
            <person name="Lu H."/>
        </authorList>
    </citation>
    <scope>NUCLEOTIDE SEQUENCE [LARGE SCALE GENOMIC DNA]</scope>
    <source>
        <strain evidence="6 7">FT31W</strain>
    </source>
</reference>
<comment type="similarity">
    <text evidence="1">Belongs to the spermidine/spermine synthase family.</text>
</comment>
<evidence type="ECO:0000256" key="1">
    <source>
        <dbReference type="ARBA" id="ARBA00007867"/>
    </source>
</evidence>
<gene>
    <name evidence="6" type="ORF">H8K27_05440</name>
</gene>
<dbReference type="CDD" id="cd02440">
    <property type="entry name" value="AdoMet_MTases"/>
    <property type="match status" value="1"/>
</dbReference>
<evidence type="ECO:0000256" key="3">
    <source>
        <dbReference type="ARBA" id="ARBA00023115"/>
    </source>
</evidence>
<evidence type="ECO:0000256" key="2">
    <source>
        <dbReference type="ARBA" id="ARBA00022679"/>
    </source>
</evidence>
<dbReference type="InterPro" id="IPR030374">
    <property type="entry name" value="PABS"/>
</dbReference>
<keyword evidence="2 4" id="KW-0808">Transferase</keyword>
<dbReference type="EMBL" id="JACOGC010000002">
    <property type="protein sequence ID" value="MBC3884567.1"/>
    <property type="molecule type" value="Genomic_DNA"/>
</dbReference>
<protein>
    <submittedName>
        <fullName evidence="6">Fused MFS/spermidine synthase</fullName>
    </submittedName>
</protein>